<feature type="transmembrane region" description="Helical" evidence="1">
    <location>
        <begin position="194"/>
        <end position="218"/>
    </location>
</feature>
<reference evidence="2 3" key="1">
    <citation type="submission" date="2024-01" db="EMBL/GenBank/DDBJ databases">
        <title>A draft genome for the cacao thread blight pathogen Marasmiellus scandens.</title>
        <authorList>
            <person name="Baruah I.K."/>
            <person name="Leung J."/>
            <person name="Bukari Y."/>
            <person name="Amoako-Attah I."/>
            <person name="Meinhardt L.W."/>
            <person name="Bailey B.A."/>
            <person name="Cohen S.P."/>
        </authorList>
    </citation>
    <scope>NUCLEOTIDE SEQUENCE [LARGE SCALE GENOMIC DNA]</scope>
    <source>
        <strain evidence="2 3">GH-19</strain>
    </source>
</reference>
<protein>
    <recommendedName>
        <fullName evidence="4">Serpentine receptor class gamma</fullName>
    </recommendedName>
</protein>
<dbReference type="EMBL" id="JBANRG010000064">
    <property type="protein sequence ID" value="KAK7441227.1"/>
    <property type="molecule type" value="Genomic_DNA"/>
</dbReference>
<dbReference type="Proteomes" id="UP001498398">
    <property type="component" value="Unassembled WGS sequence"/>
</dbReference>
<comment type="caution">
    <text evidence="2">The sequence shown here is derived from an EMBL/GenBank/DDBJ whole genome shotgun (WGS) entry which is preliminary data.</text>
</comment>
<keyword evidence="1" id="KW-0472">Membrane</keyword>
<sequence>METLFYGINLLVYTLCIYVFFSRSQQSNIRTTVGLVIISTLLFSVATAHMGINLRRLILGYVNPETKADMTKFLLDISQPTNVAKQFMVVFANLFSDTLIIWRVFTVWQKQYLICLPVVFMALGVFVTGMASPIVEAQAIAGRIWFMTRDIRKFSKRSNNQYWRLVVLIIESASVAAVAQTLELAFYSSNFPGVYFIADSVVQIISIAPLSIIVFVGLTHEGNSNIYGTTYDQERAGKISEIEFADAHKTGSDIGSSAGKGTHIVYETSVADTVFTTPRNMKDATRVKESCN</sequence>
<evidence type="ECO:0000313" key="3">
    <source>
        <dbReference type="Proteomes" id="UP001498398"/>
    </source>
</evidence>
<feature type="transmembrane region" description="Helical" evidence="1">
    <location>
        <begin position="33"/>
        <end position="52"/>
    </location>
</feature>
<feature type="transmembrane region" description="Helical" evidence="1">
    <location>
        <begin position="6"/>
        <end position="21"/>
    </location>
</feature>
<feature type="transmembrane region" description="Helical" evidence="1">
    <location>
        <begin position="162"/>
        <end position="182"/>
    </location>
</feature>
<proteinExistence type="predicted"/>
<gene>
    <name evidence="2" type="ORF">VKT23_016708</name>
</gene>
<evidence type="ECO:0000313" key="2">
    <source>
        <dbReference type="EMBL" id="KAK7441227.1"/>
    </source>
</evidence>
<keyword evidence="3" id="KW-1185">Reference proteome</keyword>
<evidence type="ECO:0008006" key="4">
    <source>
        <dbReference type="Google" id="ProtNLM"/>
    </source>
</evidence>
<accession>A0ABR1IVW4</accession>
<keyword evidence="1" id="KW-1133">Transmembrane helix</keyword>
<feature type="transmembrane region" description="Helical" evidence="1">
    <location>
        <begin position="111"/>
        <end position="141"/>
    </location>
</feature>
<keyword evidence="1" id="KW-0812">Transmembrane</keyword>
<evidence type="ECO:0000256" key="1">
    <source>
        <dbReference type="SAM" id="Phobius"/>
    </source>
</evidence>
<name>A0ABR1IVW4_9AGAR</name>
<organism evidence="2 3">
    <name type="scientific">Marasmiellus scandens</name>
    <dbReference type="NCBI Taxonomy" id="2682957"/>
    <lineage>
        <taxon>Eukaryota</taxon>
        <taxon>Fungi</taxon>
        <taxon>Dikarya</taxon>
        <taxon>Basidiomycota</taxon>
        <taxon>Agaricomycotina</taxon>
        <taxon>Agaricomycetes</taxon>
        <taxon>Agaricomycetidae</taxon>
        <taxon>Agaricales</taxon>
        <taxon>Marasmiineae</taxon>
        <taxon>Omphalotaceae</taxon>
        <taxon>Marasmiellus</taxon>
    </lineage>
</organism>